<dbReference type="PANTHER" id="PTHR30036">
    <property type="entry name" value="D-XYLOSE-BINDING PERIPLASMIC PROTEIN"/>
    <property type="match status" value="1"/>
</dbReference>
<evidence type="ECO:0000256" key="2">
    <source>
        <dbReference type="ARBA" id="ARBA00007639"/>
    </source>
</evidence>
<evidence type="ECO:0000259" key="4">
    <source>
        <dbReference type="Pfam" id="PF13407"/>
    </source>
</evidence>
<dbReference type="SUPFAM" id="SSF53822">
    <property type="entry name" value="Periplasmic binding protein-like I"/>
    <property type="match status" value="1"/>
</dbReference>
<dbReference type="Proteomes" id="UP001500618">
    <property type="component" value="Unassembled WGS sequence"/>
</dbReference>
<evidence type="ECO:0000313" key="6">
    <source>
        <dbReference type="Proteomes" id="UP001500618"/>
    </source>
</evidence>
<comment type="similarity">
    <text evidence="2">Belongs to the bacterial solute-binding protein 2 family.</text>
</comment>
<reference evidence="5 6" key="1">
    <citation type="journal article" date="2019" name="Int. J. Syst. Evol. Microbiol.">
        <title>The Global Catalogue of Microorganisms (GCM) 10K type strain sequencing project: providing services to taxonomists for standard genome sequencing and annotation.</title>
        <authorList>
            <consortium name="The Broad Institute Genomics Platform"/>
            <consortium name="The Broad Institute Genome Sequencing Center for Infectious Disease"/>
            <person name="Wu L."/>
            <person name="Ma J."/>
        </authorList>
    </citation>
    <scope>NUCLEOTIDE SEQUENCE [LARGE SCALE GENOMIC DNA]</scope>
    <source>
        <strain evidence="5 6">JCM 14718</strain>
    </source>
</reference>
<accession>A0ABN2IN56</accession>
<feature type="chain" id="PRO_5047277025" evidence="3">
    <location>
        <begin position="32"/>
        <end position="331"/>
    </location>
</feature>
<comment type="caution">
    <text evidence="5">The sequence shown here is derived from an EMBL/GenBank/DDBJ whole genome shotgun (WGS) entry which is preliminary data.</text>
</comment>
<dbReference type="RefSeq" id="WP_344314224.1">
    <property type="nucleotide sequence ID" value="NZ_BAAANY010000032.1"/>
</dbReference>
<feature type="signal peptide" evidence="3">
    <location>
        <begin position="1"/>
        <end position="31"/>
    </location>
</feature>
<keyword evidence="6" id="KW-1185">Reference proteome</keyword>
<organism evidence="5 6">
    <name type="scientific">Fodinicola feengrottensis</name>
    <dbReference type="NCBI Taxonomy" id="435914"/>
    <lineage>
        <taxon>Bacteria</taxon>
        <taxon>Bacillati</taxon>
        <taxon>Actinomycetota</taxon>
        <taxon>Actinomycetes</taxon>
        <taxon>Mycobacteriales</taxon>
        <taxon>Fodinicola</taxon>
    </lineage>
</organism>
<sequence length="331" mass="34027">MKRSRLIRIAAVAAFAVLAAAGCSSTGGAQANQPAGGVGAGKANTPPLKIAFITHAAAGDTFWDVVRKGAQAAAAKDNVTLLYSSDASAPNQATLVQNAIDQKVDGIAVTLATPNAMQAVVGKAVSAKIPVVGLNAGISDWKKFGMMEYFGQDESIAGEAFGTKLAGLSAKHVLCVIHAQGQVQLEDRCAGLKKTFTGTTENLYVNGADLPSVQSTITAKLQQDKSIDYVVTLGAQFATTAVTAAKNAGSSAKIATFDLNKDLIAAIKAGSIQFCVDQQPYLQGYLAVDALWLYKVNGNVTGGGQAVLTGPTFVDKSNVDQVSQFAAGGTR</sequence>
<gene>
    <name evidence="5" type="ORF">GCM10009765_67390</name>
</gene>
<dbReference type="PANTHER" id="PTHR30036:SF7">
    <property type="entry name" value="ABC TRANSPORTER PERIPLASMIC-BINDING PROTEIN YPHF"/>
    <property type="match status" value="1"/>
</dbReference>
<dbReference type="InterPro" id="IPR050555">
    <property type="entry name" value="Bact_Solute-Bind_Prot2"/>
</dbReference>
<dbReference type="InterPro" id="IPR028082">
    <property type="entry name" value="Peripla_BP_I"/>
</dbReference>
<name>A0ABN2IN56_9ACTN</name>
<dbReference type="PROSITE" id="PS51257">
    <property type="entry name" value="PROKAR_LIPOPROTEIN"/>
    <property type="match status" value="1"/>
</dbReference>
<keyword evidence="3" id="KW-0732">Signal</keyword>
<evidence type="ECO:0000256" key="1">
    <source>
        <dbReference type="ARBA" id="ARBA00004196"/>
    </source>
</evidence>
<comment type="subcellular location">
    <subcellularLocation>
        <location evidence="1">Cell envelope</location>
    </subcellularLocation>
</comment>
<evidence type="ECO:0000313" key="5">
    <source>
        <dbReference type="EMBL" id="GAA1708362.1"/>
    </source>
</evidence>
<evidence type="ECO:0000256" key="3">
    <source>
        <dbReference type="SAM" id="SignalP"/>
    </source>
</evidence>
<protein>
    <submittedName>
        <fullName evidence="5">Sugar ABC transporter substrate-binding protein</fullName>
    </submittedName>
</protein>
<feature type="domain" description="Periplasmic binding protein" evidence="4">
    <location>
        <begin position="50"/>
        <end position="294"/>
    </location>
</feature>
<dbReference type="InterPro" id="IPR025997">
    <property type="entry name" value="SBP_2_dom"/>
</dbReference>
<dbReference type="EMBL" id="BAAANY010000032">
    <property type="protein sequence ID" value="GAA1708362.1"/>
    <property type="molecule type" value="Genomic_DNA"/>
</dbReference>
<dbReference type="Pfam" id="PF13407">
    <property type="entry name" value="Peripla_BP_4"/>
    <property type="match status" value="1"/>
</dbReference>
<proteinExistence type="inferred from homology"/>
<dbReference type="Gene3D" id="3.40.50.2300">
    <property type="match status" value="2"/>
</dbReference>